<dbReference type="EMBL" id="MN739934">
    <property type="protein sequence ID" value="QHT78636.1"/>
    <property type="molecule type" value="Genomic_DNA"/>
</dbReference>
<dbReference type="Pfam" id="PF19174">
    <property type="entry name" value="DUF5856"/>
    <property type="match status" value="1"/>
</dbReference>
<protein>
    <submittedName>
        <fullName evidence="1">Uncharacterized protein</fullName>
    </submittedName>
</protein>
<accession>A0A6C0HER0</accession>
<dbReference type="AlphaFoldDB" id="A0A6C0HER0"/>
<proteinExistence type="predicted"/>
<dbReference type="InterPro" id="IPR043876">
    <property type="entry name" value="DUF5856"/>
</dbReference>
<evidence type="ECO:0000313" key="1">
    <source>
        <dbReference type="EMBL" id="QHT78636.1"/>
    </source>
</evidence>
<reference evidence="1" key="1">
    <citation type="journal article" date="2020" name="Nature">
        <title>Giant virus diversity and host interactions through global metagenomics.</title>
        <authorList>
            <person name="Schulz F."/>
            <person name="Roux S."/>
            <person name="Paez-Espino D."/>
            <person name="Jungbluth S."/>
            <person name="Walsh D.A."/>
            <person name="Denef V.J."/>
            <person name="McMahon K.D."/>
            <person name="Konstantinidis K.T."/>
            <person name="Eloe-Fadrosh E.A."/>
            <person name="Kyrpides N.C."/>
            <person name="Woyke T."/>
        </authorList>
    </citation>
    <scope>NUCLEOTIDE SEQUENCE</scope>
    <source>
        <strain evidence="1">GVMAG-M-3300023179-92</strain>
    </source>
</reference>
<sequence length="117" mass="13570">MIAQFFFKLAVHLKLYHWNTESYARHIASGTLFDGVILAMDNFIEVYQGRYGKIFTHVEMNIDAPNDTQIVKILNEAKTFFIGLTDELNAETDTDLLNLRDDVLSQINKTLYLFTFK</sequence>
<organism evidence="1">
    <name type="scientific">viral metagenome</name>
    <dbReference type="NCBI Taxonomy" id="1070528"/>
    <lineage>
        <taxon>unclassified sequences</taxon>
        <taxon>metagenomes</taxon>
        <taxon>organismal metagenomes</taxon>
    </lineage>
</organism>
<name>A0A6C0HER0_9ZZZZ</name>